<evidence type="ECO:0000256" key="2">
    <source>
        <dbReference type="ARBA" id="ARBA00022801"/>
    </source>
</evidence>
<protein>
    <recommendedName>
        <fullName evidence="3">Thioesterase domain-containing protein</fullName>
    </recommendedName>
</protein>
<dbReference type="Pfam" id="PF03061">
    <property type="entry name" value="4HBT"/>
    <property type="match status" value="1"/>
</dbReference>
<comment type="similarity">
    <text evidence="1">Belongs to the thioesterase PaaI family.</text>
</comment>
<dbReference type="InterPro" id="IPR003736">
    <property type="entry name" value="PAAI_dom"/>
</dbReference>
<dbReference type="InterPro" id="IPR006683">
    <property type="entry name" value="Thioestr_dom"/>
</dbReference>
<evidence type="ECO:0000313" key="5">
    <source>
        <dbReference type="Proteomes" id="UP000003179"/>
    </source>
</evidence>
<sequence>MGCVVSLISLTLEDATDKETQPGGTRWHASLVTYSIPEHPLPDWLAELVSPLDDKLSVKVREISPNRCVVTAPLDGNTQPMGLWHGGGSGVLVETAGSLAAIAHARTFKHSAVGIELSVSHLRPPHGHQVIATATAVHLGKRTTTHTVEIVDDEGRICAIGRMTCQVV</sequence>
<organism evidence="4 5">
    <name type="scientific">Cutibacterium modestum HL044PA1</name>
    <dbReference type="NCBI Taxonomy" id="765109"/>
    <lineage>
        <taxon>Bacteria</taxon>
        <taxon>Bacillati</taxon>
        <taxon>Actinomycetota</taxon>
        <taxon>Actinomycetes</taxon>
        <taxon>Propionibacteriales</taxon>
        <taxon>Propionibacteriaceae</taxon>
        <taxon>Cutibacterium</taxon>
        <taxon>Cutibacterium modestum</taxon>
    </lineage>
</organism>
<dbReference type="EMBL" id="ADZU01000012">
    <property type="protein sequence ID" value="EFS93182.1"/>
    <property type="molecule type" value="Genomic_DNA"/>
</dbReference>
<dbReference type="NCBIfam" id="TIGR00369">
    <property type="entry name" value="unchar_dom_1"/>
    <property type="match status" value="1"/>
</dbReference>
<proteinExistence type="inferred from homology"/>
<dbReference type="PANTHER" id="PTHR43240:SF5">
    <property type="entry name" value="1,4-DIHYDROXY-2-NAPHTHOYL-COA THIOESTERASE 1"/>
    <property type="match status" value="1"/>
</dbReference>
<dbReference type="Proteomes" id="UP000003179">
    <property type="component" value="Unassembled WGS sequence"/>
</dbReference>
<keyword evidence="2" id="KW-0378">Hydrolase</keyword>
<dbReference type="CDD" id="cd03443">
    <property type="entry name" value="PaaI_thioesterase"/>
    <property type="match status" value="1"/>
</dbReference>
<dbReference type="SUPFAM" id="SSF54637">
    <property type="entry name" value="Thioesterase/thiol ester dehydrase-isomerase"/>
    <property type="match status" value="1"/>
</dbReference>
<dbReference type="PANTHER" id="PTHR43240">
    <property type="entry name" value="1,4-DIHYDROXY-2-NAPHTHOYL-COA THIOESTERASE 1"/>
    <property type="match status" value="1"/>
</dbReference>
<comment type="caution">
    <text evidence="4">The sequence shown here is derived from an EMBL/GenBank/DDBJ whole genome shotgun (WGS) entry which is preliminary data.</text>
</comment>
<evidence type="ECO:0000256" key="1">
    <source>
        <dbReference type="ARBA" id="ARBA00008324"/>
    </source>
</evidence>
<accession>A0ABP2K8C6</accession>
<reference evidence="4" key="1">
    <citation type="submission" date="2010-08" db="EMBL/GenBank/DDBJ databases">
        <authorList>
            <person name="Weinstock G."/>
            <person name="Sodergren E."/>
            <person name="Clifton S."/>
            <person name="Fulton L."/>
            <person name="Fulton B."/>
            <person name="Courtney L."/>
            <person name="Fronick C."/>
            <person name="Harrison M."/>
            <person name="Strong C."/>
            <person name="Farmer C."/>
            <person name="Delahaunty K."/>
            <person name="Markovic C."/>
            <person name="Hall O."/>
            <person name="Minx P."/>
            <person name="Tomlinson C."/>
            <person name="Mitreva M."/>
            <person name="Hou S."/>
            <person name="Chen J."/>
            <person name="Wollam A."/>
            <person name="Pepin K.H."/>
            <person name="Johnson M."/>
            <person name="Bhonagiri V."/>
            <person name="Zhang X."/>
            <person name="Suruliraj S."/>
            <person name="Warren W."/>
            <person name="Chinwalla A."/>
            <person name="Mardis E.R."/>
            <person name="Wilson R.K."/>
        </authorList>
    </citation>
    <scope>NUCLEOTIDE SEQUENCE [LARGE SCALE GENOMIC DNA]</scope>
    <source>
        <strain evidence="4">HL044PA1</strain>
    </source>
</reference>
<gene>
    <name evidence="4" type="ORF">HMPREF9607_00659</name>
</gene>
<keyword evidence="5" id="KW-1185">Reference proteome</keyword>
<dbReference type="InterPro" id="IPR029069">
    <property type="entry name" value="HotDog_dom_sf"/>
</dbReference>
<name>A0ABP2K8C6_9ACTN</name>
<dbReference type="Gene3D" id="3.10.129.10">
    <property type="entry name" value="Hotdog Thioesterase"/>
    <property type="match status" value="1"/>
</dbReference>
<evidence type="ECO:0000313" key="4">
    <source>
        <dbReference type="EMBL" id="EFS93182.1"/>
    </source>
</evidence>
<evidence type="ECO:0000259" key="3">
    <source>
        <dbReference type="Pfam" id="PF03061"/>
    </source>
</evidence>
<feature type="domain" description="Thioesterase" evidence="3">
    <location>
        <begin position="81"/>
        <end position="159"/>
    </location>
</feature>